<dbReference type="PROSITE" id="PS50093">
    <property type="entry name" value="PKD"/>
    <property type="match status" value="1"/>
</dbReference>
<organism evidence="5 6">
    <name type="scientific">Olleya sediminilitoris</name>
    <dbReference type="NCBI Taxonomy" id="2795739"/>
    <lineage>
        <taxon>Bacteria</taxon>
        <taxon>Pseudomonadati</taxon>
        <taxon>Bacteroidota</taxon>
        <taxon>Flavobacteriia</taxon>
        <taxon>Flavobacteriales</taxon>
        <taxon>Flavobacteriaceae</taxon>
    </lineage>
</organism>
<name>A0ABS1WLW0_9FLAO</name>
<dbReference type="Proteomes" id="UP000605013">
    <property type="component" value="Unassembled WGS sequence"/>
</dbReference>
<dbReference type="Gene3D" id="2.60.120.290">
    <property type="entry name" value="Spermadhesin, CUB domain"/>
    <property type="match status" value="1"/>
</dbReference>
<evidence type="ECO:0000259" key="4">
    <source>
        <dbReference type="PROSITE" id="PS50093"/>
    </source>
</evidence>
<keyword evidence="6" id="KW-1185">Reference proteome</keyword>
<evidence type="ECO:0000256" key="2">
    <source>
        <dbReference type="SAM" id="SignalP"/>
    </source>
</evidence>
<keyword evidence="1" id="KW-1015">Disulfide bond</keyword>
<feature type="domain" description="PKD" evidence="4">
    <location>
        <begin position="182"/>
        <end position="239"/>
    </location>
</feature>
<dbReference type="Gene3D" id="2.60.40.10">
    <property type="entry name" value="Immunoglobulins"/>
    <property type="match status" value="1"/>
</dbReference>
<feature type="signal peptide" evidence="2">
    <location>
        <begin position="1"/>
        <end position="19"/>
    </location>
</feature>
<evidence type="ECO:0000313" key="5">
    <source>
        <dbReference type="EMBL" id="MBL7560116.1"/>
    </source>
</evidence>
<dbReference type="CDD" id="cd00146">
    <property type="entry name" value="PKD"/>
    <property type="match status" value="1"/>
</dbReference>
<comment type="caution">
    <text evidence="5">The sequence shown here is derived from an EMBL/GenBank/DDBJ whole genome shotgun (WGS) entry which is preliminary data.</text>
</comment>
<evidence type="ECO:0000259" key="3">
    <source>
        <dbReference type="PROSITE" id="PS01180"/>
    </source>
</evidence>
<evidence type="ECO:0000313" key="6">
    <source>
        <dbReference type="Proteomes" id="UP000605013"/>
    </source>
</evidence>
<dbReference type="RefSeq" id="WP_203000554.1">
    <property type="nucleotide sequence ID" value="NZ_JAEMEF010000008.1"/>
</dbReference>
<keyword evidence="2" id="KW-0732">Signal</keyword>
<feature type="chain" id="PRO_5046070526" evidence="2">
    <location>
        <begin position="20"/>
        <end position="912"/>
    </location>
</feature>
<dbReference type="InterPro" id="IPR013783">
    <property type="entry name" value="Ig-like_fold"/>
</dbReference>
<dbReference type="InterPro" id="IPR035914">
    <property type="entry name" value="Sperma_CUB_dom_sf"/>
</dbReference>
<dbReference type="EMBL" id="JAEMEF010000008">
    <property type="protein sequence ID" value="MBL7560116.1"/>
    <property type="molecule type" value="Genomic_DNA"/>
</dbReference>
<dbReference type="PROSITE" id="PS01180">
    <property type="entry name" value="CUB"/>
    <property type="match status" value="1"/>
</dbReference>
<dbReference type="InterPro" id="IPR049804">
    <property type="entry name" value="Choice_anch_L"/>
</dbReference>
<dbReference type="NCBIfam" id="NF038133">
    <property type="entry name" value="choice_anch_L"/>
    <property type="match status" value="1"/>
</dbReference>
<sequence>MKKLLLVITFLSIVLTAKSQDIIMQNGTVNQCSGVFYDSGGTTSNYNDDENYVMTICPDGPDQFVQLQFTLFSTQLSTDVMTIYDGDDVTANIIGVFSGGGAANNPGTIAASSTSPSGCLTIEFVSDASTNTLGWAANVSCLQSCQDITPTIDSTNPVADGTGVIQIALGGTVSFDGSAVFGDDDTGAIYSWNFGDGTTATGQSVSHDYNNTGTYTVTFTASDINPTGCSESVTVEVEVLSPYIDVDQTTYTVDELVEDVLINSPCATVSSIGSSTGINFGQENGIGYFTAIPGAFAFESGIVLNSGDAMEAEGPETGIQSSGGWAGDADLETAIPGLNLGDTNDATYIEFNFAPIANSISFDFLFASEEYGGFQCSYTDAFAFLLTDLTTGNVTNLAIVPGTTDVVSVFTVRDNAYNASCASANPGYFDSYYGAGGEPTINSPIDFRGYTRPMTAFANVIPNNNYKIKLVIADDGDSAYNAAVFLDAGSFDLGGDLGEDVTIAQGTAICSGGVIPLDTNVPSATHVWYLDGNIIAGETGSTLDATEDGVYSVDVVFSGTCQTSDSVVVEFIPGAIIQNTIDINVCDNPTGDEVFDLTLNDVEVIGTQDPTEVNVSYYTLLTDAENGVNEIVDPSNYIGSGTYPETIYVRIDDTASQTCFDTDSFNLDVIITGINPVMDMEVCDDASNDGFELFDLESQTLSILGTQSATDFDVTYHTSFTDADSNTNALTSPYNGSNGEFIFVRVENILDSTCYAVSQDPNGEFTLVVNAVAEATQPMDMIVCDDLSEDGFEVFDLTSQELTILGVQDPNDYTVSFYENMADLSSEMNPITNPTAYQNTVVSQQTIYVRVNENANPTCFGSTTFDLIVNPLPTAVTPTALSVCDDGTPDGLTSIDLSIKNNEISGGNPAYS</sequence>
<feature type="non-terminal residue" evidence="5">
    <location>
        <position position="912"/>
    </location>
</feature>
<dbReference type="Pfam" id="PF00431">
    <property type="entry name" value="CUB"/>
    <property type="match status" value="1"/>
</dbReference>
<dbReference type="CDD" id="cd00041">
    <property type="entry name" value="CUB"/>
    <property type="match status" value="1"/>
</dbReference>
<dbReference type="InterPro" id="IPR000601">
    <property type="entry name" value="PKD_dom"/>
</dbReference>
<evidence type="ECO:0000256" key="1">
    <source>
        <dbReference type="ARBA" id="ARBA00023157"/>
    </source>
</evidence>
<feature type="domain" description="CUB" evidence="3">
    <location>
        <begin position="32"/>
        <end position="142"/>
    </location>
</feature>
<dbReference type="InterPro" id="IPR000859">
    <property type="entry name" value="CUB_dom"/>
</dbReference>
<dbReference type="SUPFAM" id="SSF49854">
    <property type="entry name" value="Spermadhesin, CUB domain"/>
    <property type="match status" value="1"/>
</dbReference>
<dbReference type="Pfam" id="PF18911">
    <property type="entry name" value="PKD_4"/>
    <property type="match status" value="1"/>
</dbReference>
<reference evidence="5 6" key="1">
    <citation type="submission" date="2020-12" db="EMBL/GenBank/DDBJ databases">
        <title>Olleya sediminilitoris sp. nov., isolated from a tidal flat.</title>
        <authorList>
            <person name="Park S."/>
            <person name="Yoon J.-H."/>
        </authorList>
    </citation>
    <scope>NUCLEOTIDE SEQUENCE [LARGE SCALE GENOMIC DNA]</scope>
    <source>
        <strain evidence="5 6">YSTF-M6</strain>
    </source>
</reference>
<accession>A0ABS1WLW0</accession>
<protein>
    <submittedName>
        <fullName evidence="5">Choice-of-anchor L domain-containing protein</fullName>
    </submittedName>
</protein>
<proteinExistence type="predicted"/>
<gene>
    <name evidence="5" type="ORF">JAO71_09910</name>
</gene>
<dbReference type="SMART" id="SM00089">
    <property type="entry name" value="PKD"/>
    <property type="match status" value="1"/>
</dbReference>
<dbReference type="InterPro" id="IPR022409">
    <property type="entry name" value="PKD/Chitinase_dom"/>
</dbReference>
<dbReference type="InterPro" id="IPR035986">
    <property type="entry name" value="PKD_dom_sf"/>
</dbReference>
<dbReference type="SUPFAM" id="SSF49299">
    <property type="entry name" value="PKD domain"/>
    <property type="match status" value="1"/>
</dbReference>